<evidence type="ECO:0000259" key="6">
    <source>
        <dbReference type="Pfam" id="PF16546"/>
    </source>
</evidence>
<keyword evidence="8" id="KW-1185">Reference proteome</keyword>
<keyword evidence="2" id="KW-0677">Repeat</keyword>
<dbReference type="Gene3D" id="1.20.5.420">
    <property type="entry name" value="Immunoglobulin FC, subunit C"/>
    <property type="match status" value="1"/>
</dbReference>
<dbReference type="GO" id="GO:0060090">
    <property type="term" value="F:molecular adaptor activity"/>
    <property type="evidence" value="ECO:0007669"/>
    <property type="project" value="TreeGrafter"/>
</dbReference>
<evidence type="ECO:0000256" key="4">
    <source>
        <dbReference type="PROSITE-ProRule" id="PRU00339"/>
    </source>
</evidence>
<dbReference type="STRING" id="1314674.A0A0D7B8Q4"/>
<dbReference type="OrthoDB" id="2335338at2759"/>
<dbReference type="InterPro" id="IPR011990">
    <property type="entry name" value="TPR-like_helical_dom_sf"/>
</dbReference>
<feature type="compositionally biased region" description="Low complexity" evidence="5">
    <location>
        <begin position="80"/>
        <end position="99"/>
    </location>
</feature>
<dbReference type="InterPro" id="IPR019734">
    <property type="entry name" value="TPR_rpt"/>
</dbReference>
<name>A0A0D7B8Q4_9AGAR</name>
<feature type="repeat" description="TPR" evidence="4">
    <location>
        <begin position="174"/>
        <end position="207"/>
    </location>
</feature>
<evidence type="ECO:0000256" key="3">
    <source>
        <dbReference type="ARBA" id="ARBA00022803"/>
    </source>
</evidence>
<organism evidence="7 8">
    <name type="scientific">Cylindrobasidium torrendii FP15055 ss-10</name>
    <dbReference type="NCBI Taxonomy" id="1314674"/>
    <lineage>
        <taxon>Eukaryota</taxon>
        <taxon>Fungi</taxon>
        <taxon>Dikarya</taxon>
        <taxon>Basidiomycota</taxon>
        <taxon>Agaricomycotina</taxon>
        <taxon>Agaricomycetes</taxon>
        <taxon>Agaricomycetidae</taxon>
        <taxon>Agaricales</taxon>
        <taxon>Marasmiineae</taxon>
        <taxon>Physalacriaceae</taxon>
        <taxon>Cylindrobasidium</taxon>
    </lineage>
</organism>
<accession>A0A0D7B8Q4</accession>
<dbReference type="GO" id="GO:0006620">
    <property type="term" value="P:post-translational protein targeting to endoplasmic reticulum membrane"/>
    <property type="evidence" value="ECO:0007669"/>
    <property type="project" value="TreeGrafter"/>
</dbReference>
<comment type="similarity">
    <text evidence="1">Belongs to the SGT family.</text>
</comment>
<evidence type="ECO:0000256" key="5">
    <source>
        <dbReference type="SAM" id="MobiDB-lite"/>
    </source>
</evidence>
<dbReference type="GO" id="GO:0072380">
    <property type="term" value="C:TRC complex"/>
    <property type="evidence" value="ECO:0007669"/>
    <property type="project" value="TreeGrafter"/>
</dbReference>
<protein>
    <submittedName>
        <fullName evidence="7">TPR-like protein</fullName>
    </submittedName>
</protein>
<dbReference type="FunFam" id="1.20.5.420:FF:000005">
    <property type="entry name" value="Hsc70 cochaperone (SGT), putative"/>
    <property type="match status" value="1"/>
</dbReference>
<evidence type="ECO:0000313" key="8">
    <source>
        <dbReference type="Proteomes" id="UP000054007"/>
    </source>
</evidence>
<evidence type="ECO:0000256" key="1">
    <source>
        <dbReference type="ARBA" id="ARBA00008175"/>
    </source>
</evidence>
<evidence type="ECO:0000313" key="7">
    <source>
        <dbReference type="EMBL" id="KIY65891.1"/>
    </source>
</evidence>
<gene>
    <name evidence="7" type="ORF">CYLTODRAFT_50150</name>
</gene>
<dbReference type="SUPFAM" id="SSF48452">
    <property type="entry name" value="TPR-like"/>
    <property type="match status" value="1"/>
</dbReference>
<dbReference type="PANTHER" id="PTHR45831">
    <property type="entry name" value="LD24721P"/>
    <property type="match status" value="1"/>
</dbReference>
<dbReference type="Proteomes" id="UP000054007">
    <property type="component" value="Unassembled WGS sequence"/>
</dbReference>
<reference evidence="7 8" key="1">
    <citation type="journal article" date="2015" name="Fungal Genet. Biol.">
        <title>Evolution of novel wood decay mechanisms in Agaricales revealed by the genome sequences of Fistulina hepatica and Cylindrobasidium torrendii.</title>
        <authorList>
            <person name="Floudas D."/>
            <person name="Held B.W."/>
            <person name="Riley R."/>
            <person name="Nagy L.G."/>
            <person name="Koehler G."/>
            <person name="Ransdell A.S."/>
            <person name="Younus H."/>
            <person name="Chow J."/>
            <person name="Chiniquy J."/>
            <person name="Lipzen A."/>
            <person name="Tritt A."/>
            <person name="Sun H."/>
            <person name="Haridas S."/>
            <person name="LaButti K."/>
            <person name="Ohm R.A."/>
            <person name="Kues U."/>
            <person name="Blanchette R.A."/>
            <person name="Grigoriev I.V."/>
            <person name="Minto R.E."/>
            <person name="Hibbett D.S."/>
        </authorList>
    </citation>
    <scope>NUCLEOTIDE SEQUENCE [LARGE SCALE GENOMIC DNA]</scope>
    <source>
        <strain evidence="7 8">FP15055 ss-10</strain>
    </source>
</reference>
<dbReference type="InterPro" id="IPR032374">
    <property type="entry name" value="SGTA_dimer"/>
</dbReference>
<dbReference type="GO" id="GO:0016020">
    <property type="term" value="C:membrane"/>
    <property type="evidence" value="ECO:0007669"/>
    <property type="project" value="TreeGrafter"/>
</dbReference>
<evidence type="ECO:0000256" key="2">
    <source>
        <dbReference type="ARBA" id="ARBA00022737"/>
    </source>
</evidence>
<dbReference type="Gene3D" id="1.25.40.10">
    <property type="entry name" value="Tetratricopeptide repeat domain"/>
    <property type="match status" value="1"/>
</dbReference>
<feature type="region of interest" description="Disordered" evidence="5">
    <location>
        <begin position="80"/>
        <end position="104"/>
    </location>
</feature>
<dbReference type="Pfam" id="PF16546">
    <property type="entry name" value="SGTA_dimer"/>
    <property type="match status" value="1"/>
</dbReference>
<dbReference type="Pfam" id="PF13414">
    <property type="entry name" value="TPR_11"/>
    <property type="match status" value="1"/>
</dbReference>
<proteinExistence type="inferred from homology"/>
<dbReference type="PROSITE" id="PS50005">
    <property type="entry name" value="TPR"/>
    <property type="match status" value="2"/>
</dbReference>
<dbReference type="PANTHER" id="PTHR45831:SF2">
    <property type="entry name" value="LD24721P"/>
    <property type="match status" value="1"/>
</dbReference>
<dbReference type="InterPro" id="IPR047150">
    <property type="entry name" value="SGT"/>
</dbReference>
<dbReference type="AlphaFoldDB" id="A0A0D7B8Q4"/>
<feature type="repeat" description="TPR" evidence="4">
    <location>
        <begin position="106"/>
        <end position="139"/>
    </location>
</feature>
<dbReference type="EMBL" id="KN880573">
    <property type="protein sequence ID" value="KIY65891.1"/>
    <property type="molecule type" value="Genomic_DNA"/>
</dbReference>
<sequence>MSAAKQRLALAVIDFLRQSVEDGTVKDDDSESINIAIQCIGEAFGFDPADEDTTKGLSIKPANLQSIFDVYLKTASKVGSTSAPSTSAPTASTSSVPTSADDKANAEKLKQKGNQLMSTKQFDDAIAAYTEAIALDPKSPIYYSNRAAAYSSKGDHISAVGDAEEAIKIDPAYVKSYHRLGHAYYALSDFSNAASAFERGLAIGTDEITTNTAPAAANPMGDLGGVADMLRGMGMGGAGGGGMPDFASMMNNPQVMQMAQQMAQNGGPYSTSFGLVLNTEIKQVSPALCKTLLWQTWHVFTSH</sequence>
<dbReference type="Pfam" id="PF13181">
    <property type="entry name" value="TPR_8"/>
    <property type="match status" value="1"/>
</dbReference>
<feature type="domain" description="SGTA homodimerisation" evidence="6">
    <location>
        <begin position="5"/>
        <end position="69"/>
    </location>
</feature>
<keyword evidence="3 4" id="KW-0802">TPR repeat</keyword>
<dbReference type="SMART" id="SM00028">
    <property type="entry name" value="TPR"/>
    <property type="match status" value="3"/>
</dbReference>